<dbReference type="Proteomes" id="UP000019205">
    <property type="component" value="Chromosome"/>
</dbReference>
<evidence type="ECO:0000313" key="2">
    <source>
        <dbReference type="Proteomes" id="UP000019205"/>
    </source>
</evidence>
<proteinExistence type="predicted"/>
<sequence>MGGLGSGRRSHWHAKGIVENHFSIDVRRWRKLGLLRSDHSFAWHWFDSDAVIASINVRKELDRLVLNYRYTAAAETCGDVSLPTDLYWTDCNLGGQRPWFLCPAENCGQRVALLYFDAGFFACRHCLKLVYRSQREAPHQRAMRMANRIRAHLQWPTDIHYRPGGKPRGMHWSTFARLKKRHDSLVLISEQGFASDLTQLTQLTQARLS</sequence>
<accession>V7HUU8</accession>
<dbReference type="HOGENOM" id="CLU_120867_0_0_6"/>
<protein>
    <submittedName>
        <fullName evidence="1">Uncharacterized protein</fullName>
    </submittedName>
</protein>
<reference evidence="1 2" key="1">
    <citation type="journal article" date="2007" name="Proc. Natl. Acad. Sci. U.S.A.">
        <title>Characterization of a marine gammaproteobacterium capable of aerobic anoxygenic photosynthesis.</title>
        <authorList>
            <person name="Fuchs B.M."/>
            <person name="Spring S."/>
            <person name="Teeling H."/>
            <person name="Quast C."/>
            <person name="Wulf J."/>
            <person name="Schattenhofer M."/>
            <person name="Yan S."/>
            <person name="Ferriera S."/>
            <person name="Johnson J."/>
            <person name="Glockner F.O."/>
            <person name="Amann R."/>
        </authorList>
    </citation>
    <scope>NUCLEOTIDE SEQUENCE [LARGE SCALE GENOMIC DNA]</scope>
    <source>
        <strain evidence="1">KT71</strain>
    </source>
</reference>
<name>V7HUU8_9GAMM</name>
<comment type="caution">
    <text evidence="1">The sequence shown here is derived from an EMBL/GenBank/DDBJ whole genome shotgun (WGS) entry which is preliminary data.</text>
</comment>
<dbReference type="STRING" id="314285.KT71_002891"/>
<dbReference type="eggNOG" id="COG1675">
    <property type="taxonomic scope" value="Bacteria"/>
</dbReference>
<dbReference type="AlphaFoldDB" id="V7HUU8"/>
<evidence type="ECO:0000313" key="1">
    <source>
        <dbReference type="EMBL" id="ESZ89344.1"/>
    </source>
</evidence>
<organism evidence="1 2">
    <name type="scientific">Congregibacter litoralis KT71</name>
    <dbReference type="NCBI Taxonomy" id="314285"/>
    <lineage>
        <taxon>Bacteria</taxon>
        <taxon>Pseudomonadati</taxon>
        <taxon>Pseudomonadota</taxon>
        <taxon>Gammaproteobacteria</taxon>
        <taxon>Cellvibrionales</taxon>
        <taxon>Halieaceae</taxon>
        <taxon>Congregibacter</taxon>
    </lineage>
</organism>
<gene>
    <name evidence="1" type="ORF">KT71_002891</name>
</gene>
<dbReference type="EMBL" id="AAOA02000003">
    <property type="protein sequence ID" value="ESZ89344.1"/>
    <property type="molecule type" value="Genomic_DNA"/>
</dbReference>
<reference evidence="1 2" key="2">
    <citation type="journal article" date="2009" name="PLoS ONE">
        <title>The photosynthetic apparatus and its regulation in the aerobic gammaproteobacterium Congregibacter litoralis gen. nov., sp. nov.</title>
        <authorList>
            <person name="Spring S."/>
            <person name="Lunsdorf H."/>
            <person name="Fuchs B.M."/>
            <person name="Tindall B.J."/>
        </authorList>
    </citation>
    <scope>NUCLEOTIDE SEQUENCE [LARGE SCALE GENOMIC DNA]</scope>
    <source>
        <strain evidence="1">KT71</strain>
    </source>
</reference>
<keyword evidence="2" id="KW-1185">Reference proteome</keyword>